<evidence type="ECO:0000259" key="4">
    <source>
        <dbReference type="Pfam" id="PF01420"/>
    </source>
</evidence>
<dbReference type="InterPro" id="IPR044946">
    <property type="entry name" value="Restrct_endonuc_typeI_TRD_sf"/>
</dbReference>
<dbReference type="InterPro" id="IPR052021">
    <property type="entry name" value="Type-I_RS_S_subunit"/>
</dbReference>
<evidence type="ECO:0000313" key="5">
    <source>
        <dbReference type="EMBL" id="PAV07793.1"/>
    </source>
</evidence>
<evidence type="ECO:0000256" key="2">
    <source>
        <dbReference type="ARBA" id="ARBA00022747"/>
    </source>
</evidence>
<dbReference type="AlphaFoldDB" id="A0A2A2HEX6"/>
<sequence length="334" mass="39563">MFDLKNIEHINSYSYDGEAILIPGEGKIGKILHYVNGKFDYHQRVYKISDFKNVEGKFIYYYLQKNFLHHALKHSLKATVDSLRLPVIKEMKIYFPTLDEQKRIVSLLSKIDTKISLMEQKYNVIKKSKKIILQQLYPENISEVESKIFQNKWDVKKLDEIAEIGDGIHKTPNYVKNGIKFISVKDIHDFSKTTKFIKKEEYDKYKMKTQKNDIFLTRVGTVGKSNILKENEDYTYYVNISLIRADEKINPDYLNQYIKTDSFQRELCKRTLYNTMPIINIKDLKQCLVVFPIMEDQIKIGNLLVIFDEKLRLNQKQIELMKKFKSNLLQKMLV</sequence>
<proteinExistence type="inferred from homology"/>
<dbReference type="PANTHER" id="PTHR30408:SF12">
    <property type="entry name" value="TYPE I RESTRICTION ENZYME MJAVIII SPECIFICITY SUBUNIT"/>
    <property type="match status" value="1"/>
</dbReference>
<dbReference type="GO" id="GO:0003677">
    <property type="term" value="F:DNA binding"/>
    <property type="evidence" value="ECO:0007669"/>
    <property type="project" value="UniProtKB-KW"/>
</dbReference>
<keyword evidence="3" id="KW-0238">DNA-binding</keyword>
<dbReference type="GO" id="GO:0009307">
    <property type="term" value="P:DNA restriction-modification system"/>
    <property type="evidence" value="ECO:0007669"/>
    <property type="project" value="UniProtKB-KW"/>
</dbReference>
<dbReference type="Proteomes" id="UP000246004">
    <property type="component" value="Unassembled WGS sequence"/>
</dbReference>
<dbReference type="Gene3D" id="1.10.287.1120">
    <property type="entry name" value="Bipartite methylase S protein"/>
    <property type="match status" value="1"/>
</dbReference>
<keyword evidence="7" id="KW-1185">Reference proteome</keyword>
<name>A0A2A2HEX6_9EURY</name>
<protein>
    <submittedName>
        <fullName evidence="6">Type I restriction modification DNA specificity domain protein</fullName>
    </submittedName>
</protein>
<dbReference type="Gene3D" id="3.90.220.20">
    <property type="entry name" value="DNA methylase specificity domains"/>
    <property type="match status" value="2"/>
</dbReference>
<dbReference type="SUPFAM" id="SSF116734">
    <property type="entry name" value="DNA methylase specificity domain"/>
    <property type="match status" value="2"/>
</dbReference>
<comment type="caution">
    <text evidence="5">The sequence shown here is derived from an EMBL/GenBank/DDBJ whole genome shotgun (WGS) entry which is preliminary data.</text>
</comment>
<dbReference type="Pfam" id="PF01420">
    <property type="entry name" value="Methylase_S"/>
    <property type="match status" value="2"/>
</dbReference>
<keyword evidence="2" id="KW-0680">Restriction system</keyword>
<dbReference type="InterPro" id="IPR000055">
    <property type="entry name" value="Restrct_endonuc_typeI_TRD"/>
</dbReference>
<reference evidence="6 8" key="1">
    <citation type="submission" date="2016-04" db="EMBL/GenBank/DDBJ databases">
        <title>Genome sequence of Methanosphaera cuniculi DSM 4103.</title>
        <authorList>
            <person name="Poehlein A."/>
            <person name="Seedorf H."/>
            <person name="Daniel R."/>
        </authorList>
    </citation>
    <scope>NUCLEOTIDE SEQUENCE [LARGE SCALE GENOMIC DNA]</scope>
    <source>
        <strain evidence="6 8">DSM 4103</strain>
    </source>
</reference>
<dbReference type="EMBL" id="LWMS01000013">
    <property type="protein sequence ID" value="PWL08535.1"/>
    <property type="molecule type" value="Genomic_DNA"/>
</dbReference>
<feature type="domain" description="Type I restriction modification DNA specificity" evidence="4">
    <location>
        <begin position="5"/>
        <end position="126"/>
    </location>
</feature>
<dbReference type="PANTHER" id="PTHR30408">
    <property type="entry name" value="TYPE-1 RESTRICTION ENZYME ECOKI SPECIFICITY PROTEIN"/>
    <property type="match status" value="1"/>
</dbReference>
<dbReference type="RefSeq" id="WP_170104011.1">
    <property type="nucleotide sequence ID" value="NZ_LMVN01000008.1"/>
</dbReference>
<feature type="domain" description="Type I restriction modification DNA specificity" evidence="4">
    <location>
        <begin position="152"/>
        <end position="319"/>
    </location>
</feature>
<dbReference type="Proteomes" id="UP000217528">
    <property type="component" value="Unassembled WGS sequence"/>
</dbReference>
<accession>A0A2A2HEX6</accession>
<reference evidence="5 7" key="2">
    <citation type="journal article" date="2017" name="BMC Genomics">
        <title>Genomic analysis of methanogenic archaea reveals a shift towards energy conservation.</title>
        <authorList>
            <person name="Gilmore S.P."/>
            <person name="Henske J.K."/>
            <person name="Sexton J.A."/>
            <person name="Solomon K.V."/>
            <person name="Seppala S."/>
            <person name="Yoo J.I."/>
            <person name="Huyett L.M."/>
            <person name="Pressman A."/>
            <person name="Cogan J.Z."/>
            <person name="Kivenson V."/>
            <person name="Peng X."/>
            <person name="Tan Y."/>
            <person name="Valentine D.L."/>
            <person name="O'Malley M.A."/>
        </authorList>
    </citation>
    <scope>NUCLEOTIDE SEQUENCE [LARGE SCALE GENOMIC DNA]</scope>
    <source>
        <strain evidence="5 7">1R-7</strain>
    </source>
</reference>
<gene>
    <name evidence="5" type="ORF">ASJ82_03975</name>
    <name evidence="6" type="ORF">MSCUN_05660</name>
</gene>
<evidence type="ECO:0000313" key="8">
    <source>
        <dbReference type="Proteomes" id="UP000246004"/>
    </source>
</evidence>
<organism evidence="5 7">
    <name type="scientific">Methanosphaera cuniculi</name>
    <dbReference type="NCBI Taxonomy" id="1077256"/>
    <lineage>
        <taxon>Archaea</taxon>
        <taxon>Methanobacteriati</taxon>
        <taxon>Methanobacteriota</taxon>
        <taxon>Methanomada group</taxon>
        <taxon>Methanobacteria</taxon>
        <taxon>Methanobacteriales</taxon>
        <taxon>Methanobacteriaceae</taxon>
        <taxon>Methanosphaera</taxon>
    </lineage>
</organism>
<dbReference type="EMBL" id="LMVN01000008">
    <property type="protein sequence ID" value="PAV07793.1"/>
    <property type="molecule type" value="Genomic_DNA"/>
</dbReference>
<evidence type="ECO:0000313" key="7">
    <source>
        <dbReference type="Proteomes" id="UP000217528"/>
    </source>
</evidence>
<comment type="similarity">
    <text evidence="1">Belongs to the type-I restriction system S methylase family.</text>
</comment>
<evidence type="ECO:0000313" key="6">
    <source>
        <dbReference type="EMBL" id="PWL08535.1"/>
    </source>
</evidence>
<evidence type="ECO:0000256" key="1">
    <source>
        <dbReference type="ARBA" id="ARBA00010923"/>
    </source>
</evidence>
<evidence type="ECO:0000256" key="3">
    <source>
        <dbReference type="ARBA" id="ARBA00023125"/>
    </source>
</evidence>
<dbReference type="OrthoDB" id="84651at2157"/>